<dbReference type="PROSITE" id="PS51205">
    <property type="entry name" value="VPS9"/>
    <property type="match status" value="1"/>
</dbReference>
<dbReference type="GO" id="GO:0031267">
    <property type="term" value="F:small GTPase binding"/>
    <property type="evidence" value="ECO:0007669"/>
    <property type="project" value="TreeGrafter"/>
</dbReference>
<dbReference type="RefSeq" id="XP_001275382.1">
    <property type="nucleotide sequence ID" value="XM_001275381.1"/>
</dbReference>
<dbReference type="InterPro" id="IPR045046">
    <property type="entry name" value="Vps9-like"/>
</dbReference>
<dbReference type="InterPro" id="IPR003123">
    <property type="entry name" value="VPS9"/>
</dbReference>
<dbReference type="GO" id="GO:0005085">
    <property type="term" value="F:guanyl-nucleotide exchange factor activity"/>
    <property type="evidence" value="ECO:0007669"/>
    <property type="project" value="InterPro"/>
</dbReference>
<feature type="compositionally biased region" description="Polar residues" evidence="1">
    <location>
        <begin position="599"/>
        <end position="608"/>
    </location>
</feature>
<feature type="compositionally biased region" description="Basic and acidic residues" evidence="1">
    <location>
        <begin position="70"/>
        <end position="85"/>
    </location>
</feature>
<dbReference type="VEuPathDB" id="FungiDB:ACLA_069870"/>
<dbReference type="Proteomes" id="UP000006701">
    <property type="component" value="Unassembled WGS sequence"/>
</dbReference>
<dbReference type="SUPFAM" id="SSF109993">
    <property type="entry name" value="VPS9 domain"/>
    <property type="match status" value="1"/>
</dbReference>
<dbReference type="KEGG" id="act:ACLA_069870"/>
<feature type="compositionally biased region" description="Polar residues" evidence="1">
    <location>
        <begin position="405"/>
        <end position="419"/>
    </location>
</feature>
<organism evidence="3 4">
    <name type="scientific">Aspergillus clavatus (strain ATCC 1007 / CBS 513.65 / DSM 816 / NCTC 3887 / NRRL 1 / QM 1276 / 107)</name>
    <dbReference type="NCBI Taxonomy" id="344612"/>
    <lineage>
        <taxon>Eukaryota</taxon>
        <taxon>Fungi</taxon>
        <taxon>Dikarya</taxon>
        <taxon>Ascomycota</taxon>
        <taxon>Pezizomycotina</taxon>
        <taxon>Eurotiomycetes</taxon>
        <taxon>Eurotiomycetidae</taxon>
        <taxon>Eurotiales</taxon>
        <taxon>Aspergillaceae</taxon>
        <taxon>Aspergillus</taxon>
        <taxon>Aspergillus subgen. Fumigati</taxon>
    </lineage>
</organism>
<dbReference type="OMA" id="ETAYCLV"/>
<feature type="region of interest" description="Disordered" evidence="1">
    <location>
        <begin position="395"/>
        <end position="424"/>
    </location>
</feature>
<proteinExistence type="predicted"/>
<feature type="domain" description="VPS9" evidence="2">
    <location>
        <begin position="244"/>
        <end position="396"/>
    </location>
</feature>
<feature type="region of interest" description="Disordered" evidence="1">
    <location>
        <begin position="567"/>
        <end position="700"/>
    </location>
</feature>
<dbReference type="Gene3D" id="1.20.1050.80">
    <property type="entry name" value="VPS9 domain"/>
    <property type="match status" value="1"/>
</dbReference>
<name>A1C6D5_ASPCL</name>
<dbReference type="EMBL" id="DS027045">
    <property type="protein sequence ID" value="EAW13956.1"/>
    <property type="molecule type" value="Genomic_DNA"/>
</dbReference>
<reference evidence="3 4" key="1">
    <citation type="journal article" date="2008" name="PLoS Genet.">
        <title>Genomic islands in the pathogenic filamentous fungus Aspergillus fumigatus.</title>
        <authorList>
            <person name="Fedorova N.D."/>
            <person name="Khaldi N."/>
            <person name="Joardar V.S."/>
            <person name="Maiti R."/>
            <person name="Amedeo P."/>
            <person name="Anderson M.J."/>
            <person name="Crabtree J."/>
            <person name="Silva J.C."/>
            <person name="Badger J.H."/>
            <person name="Albarraq A."/>
            <person name="Angiuoli S."/>
            <person name="Bussey H."/>
            <person name="Bowyer P."/>
            <person name="Cotty P.J."/>
            <person name="Dyer P.S."/>
            <person name="Egan A."/>
            <person name="Galens K."/>
            <person name="Fraser-Liggett C.M."/>
            <person name="Haas B.J."/>
            <person name="Inman J.M."/>
            <person name="Kent R."/>
            <person name="Lemieux S."/>
            <person name="Malavazi I."/>
            <person name="Orvis J."/>
            <person name="Roemer T."/>
            <person name="Ronning C.M."/>
            <person name="Sundaram J.P."/>
            <person name="Sutton G."/>
            <person name="Turner G."/>
            <person name="Venter J.C."/>
            <person name="White O.R."/>
            <person name="Whitty B.R."/>
            <person name="Youngman P."/>
            <person name="Wolfe K.H."/>
            <person name="Goldman G.H."/>
            <person name="Wortman J.R."/>
            <person name="Jiang B."/>
            <person name="Denning D.W."/>
            <person name="Nierman W.C."/>
        </authorList>
    </citation>
    <scope>NUCLEOTIDE SEQUENCE [LARGE SCALE GENOMIC DNA]</scope>
    <source>
        <strain evidence="4">ATCC 1007 / CBS 513.65 / DSM 816 / NCTC 3887 / NRRL 1</strain>
    </source>
</reference>
<dbReference type="STRING" id="344612.A1C6D5"/>
<dbReference type="GO" id="GO:0030139">
    <property type="term" value="C:endocytic vesicle"/>
    <property type="evidence" value="ECO:0007669"/>
    <property type="project" value="TreeGrafter"/>
</dbReference>
<dbReference type="AlphaFoldDB" id="A1C6D5"/>
<evidence type="ECO:0000313" key="3">
    <source>
        <dbReference type="EMBL" id="EAW13956.1"/>
    </source>
</evidence>
<dbReference type="eggNOG" id="KOG2319">
    <property type="taxonomic scope" value="Eukaryota"/>
</dbReference>
<dbReference type="OrthoDB" id="10264848at2759"/>
<sequence length="741" mass="80729">MSSHSSISEAGKPRLHTVRSFPRMDNPEVSSFARNRAKTVQSVAIPEAVESTVLPIPLSPESEPGAGPDLFEKRGSSDSSVRDDGHLGEEVSVLSLGIHEQPEELPIELISLTDRFVNSLTVKVHSSPPTIEKISHLFQDFYVRAESHIATHISALASRINRDPSPNPPPPKGTRGFGQPRPNNKDSTTVISGRQMLTASEVTERRKARKSLASKGPALEEAIERRACESIYDKIWRHKSTLDEVRDEKLRSKTAALLLIGINLKDLGIDIDLDTVSEERQKEADHFLSVARDCLAKMNDVQYPLGKLQYLAAAHKAIVDALTKLLPSSSSADEILPTLIYTLVTCPPEGINIISNLLFIQRFRSSSKIDGETAYCLTNLEAAISFLENVELSELRTDETPEGQLKTSTNNTTPASDTIDTVGLTNKGPLTSVTKVDISSVISKPDTKEADFERLSKPQQPPVPQQGRLNNLFQPPAKVLGAANDAVRNTADQSLKNIGATLDSSFNFLFGRLKELQSSQLSIKDGDSPILPKTLAEARRLVTAPSSVNENFVQDENAIKDSLTVSDRPPLRRIGSKAEDTFMGLVSGHRTPRDRSADSVRTQTSSRKATMIADSQKAEPSSTSLPPSSLPTTPLESMRNFGNSLNPLNHIPGMIRSFGRSTSDSPGNLASLSPSDRTKASPLTRELPTTISDSRPKLNPPIQRFLQTSSANELTIGDVSILLEDYKRLASALFGSTPDPK</sequence>
<evidence type="ECO:0000259" key="2">
    <source>
        <dbReference type="PROSITE" id="PS51205"/>
    </source>
</evidence>
<feature type="compositionally biased region" description="Low complexity" evidence="1">
    <location>
        <begin position="620"/>
        <end position="635"/>
    </location>
</feature>
<dbReference type="GO" id="GO:0016192">
    <property type="term" value="P:vesicle-mediated transport"/>
    <property type="evidence" value="ECO:0007669"/>
    <property type="project" value="InterPro"/>
</dbReference>
<feature type="region of interest" description="Disordered" evidence="1">
    <location>
        <begin position="447"/>
        <end position="468"/>
    </location>
</feature>
<protein>
    <submittedName>
        <fullName evidence="3">VPS9 domain protein, putative</fullName>
    </submittedName>
</protein>
<dbReference type="SMART" id="SM00167">
    <property type="entry name" value="VPS9"/>
    <property type="match status" value="1"/>
</dbReference>
<dbReference type="GeneID" id="4707620"/>
<feature type="compositionally biased region" description="Polar residues" evidence="1">
    <location>
        <begin position="659"/>
        <end position="675"/>
    </location>
</feature>
<feature type="region of interest" description="Disordered" evidence="1">
    <location>
        <begin position="54"/>
        <end position="85"/>
    </location>
</feature>
<keyword evidence="4" id="KW-1185">Reference proteome</keyword>
<accession>A1C6D5</accession>
<dbReference type="InterPro" id="IPR037191">
    <property type="entry name" value="VPS9_dom_sf"/>
</dbReference>
<dbReference type="GO" id="GO:0005829">
    <property type="term" value="C:cytosol"/>
    <property type="evidence" value="ECO:0007669"/>
    <property type="project" value="TreeGrafter"/>
</dbReference>
<evidence type="ECO:0000256" key="1">
    <source>
        <dbReference type="SAM" id="MobiDB-lite"/>
    </source>
</evidence>
<dbReference type="PANTHER" id="PTHR23101">
    <property type="entry name" value="RAB GDP/GTP EXCHANGE FACTOR"/>
    <property type="match status" value="1"/>
</dbReference>
<evidence type="ECO:0000313" key="4">
    <source>
        <dbReference type="Proteomes" id="UP000006701"/>
    </source>
</evidence>
<dbReference type="Pfam" id="PF02204">
    <property type="entry name" value="VPS9"/>
    <property type="match status" value="1"/>
</dbReference>
<feature type="compositionally biased region" description="Basic and acidic residues" evidence="1">
    <location>
        <begin position="447"/>
        <end position="456"/>
    </location>
</feature>
<feature type="region of interest" description="Disordered" evidence="1">
    <location>
        <begin position="157"/>
        <end position="188"/>
    </location>
</feature>
<dbReference type="PANTHER" id="PTHR23101:SF97">
    <property type="entry name" value="DOMAIN PROTEIN, PUTATIVE (AFU_ORTHOLOGUE AFUA_2G10890)-RELATED"/>
    <property type="match status" value="1"/>
</dbReference>
<feature type="region of interest" description="Disordered" evidence="1">
    <location>
        <begin position="1"/>
        <end position="33"/>
    </location>
</feature>
<dbReference type="HOGENOM" id="CLU_017705_0_0_1"/>
<gene>
    <name evidence="3" type="ORF">ACLA_069870</name>
</gene>